<evidence type="ECO:0000256" key="2">
    <source>
        <dbReference type="ARBA" id="ARBA00012980"/>
    </source>
</evidence>
<dbReference type="InterPro" id="IPR027417">
    <property type="entry name" value="P-loop_NTPase"/>
</dbReference>
<dbReference type="RefSeq" id="WP_057505927.1">
    <property type="nucleotide sequence ID" value="NZ_LLXS01000016.1"/>
</dbReference>
<dbReference type="NCBIfam" id="TIGR00041">
    <property type="entry name" value="DTMP_kinase"/>
    <property type="match status" value="1"/>
</dbReference>
<name>A0A0R0AQV1_9GAMM</name>
<evidence type="ECO:0000256" key="3">
    <source>
        <dbReference type="ARBA" id="ARBA00017144"/>
    </source>
</evidence>
<evidence type="ECO:0000256" key="4">
    <source>
        <dbReference type="ARBA" id="ARBA00022679"/>
    </source>
</evidence>
<dbReference type="InterPro" id="IPR018094">
    <property type="entry name" value="Thymidylate_kinase"/>
</dbReference>
<accession>A0A0R0AQV1</accession>
<dbReference type="GO" id="GO:0006227">
    <property type="term" value="P:dUDP biosynthetic process"/>
    <property type="evidence" value="ECO:0007669"/>
    <property type="project" value="TreeGrafter"/>
</dbReference>
<comment type="similarity">
    <text evidence="1 11">Belongs to the thymidylate kinase family.</text>
</comment>
<keyword evidence="14" id="KW-1185">Reference proteome</keyword>
<dbReference type="EMBL" id="LLXS01000016">
    <property type="protein sequence ID" value="KRG42872.1"/>
    <property type="molecule type" value="Genomic_DNA"/>
</dbReference>
<feature type="domain" description="Thymidylate kinase-like" evidence="12">
    <location>
        <begin position="14"/>
        <end position="188"/>
    </location>
</feature>
<dbReference type="SUPFAM" id="SSF52540">
    <property type="entry name" value="P-loop containing nucleoside triphosphate hydrolases"/>
    <property type="match status" value="1"/>
</dbReference>
<evidence type="ECO:0000256" key="6">
    <source>
        <dbReference type="ARBA" id="ARBA00022741"/>
    </source>
</evidence>
<evidence type="ECO:0000256" key="10">
    <source>
        <dbReference type="ARBA" id="ARBA00048743"/>
    </source>
</evidence>
<dbReference type="PANTHER" id="PTHR10344:SF4">
    <property type="entry name" value="UMP-CMP KINASE 2, MITOCHONDRIAL"/>
    <property type="match status" value="1"/>
</dbReference>
<evidence type="ECO:0000259" key="12">
    <source>
        <dbReference type="Pfam" id="PF02223"/>
    </source>
</evidence>
<reference evidence="13 14" key="1">
    <citation type="submission" date="2015-10" db="EMBL/GenBank/DDBJ databases">
        <title>Genome sequencing and analysis of members of genus Stenotrophomonas.</title>
        <authorList>
            <person name="Patil P.P."/>
            <person name="Midha S."/>
            <person name="Patil P.B."/>
        </authorList>
    </citation>
    <scope>NUCLEOTIDE SEQUENCE [LARGE SCALE GENOMIC DNA]</scope>
    <source>
        <strain evidence="13 14">JCM 9942</strain>
    </source>
</reference>
<dbReference type="AlphaFoldDB" id="A0A0R0AQV1"/>
<evidence type="ECO:0000256" key="8">
    <source>
        <dbReference type="ARBA" id="ARBA00022840"/>
    </source>
</evidence>
<protein>
    <recommendedName>
        <fullName evidence="3 11">Thymidylate kinase</fullName>
        <ecNumber evidence="2 11">2.7.4.9</ecNumber>
    </recommendedName>
    <alternativeName>
        <fullName evidence="9 11">dTMP kinase</fullName>
    </alternativeName>
</protein>
<dbReference type="Gene3D" id="3.40.50.300">
    <property type="entry name" value="P-loop containing nucleotide triphosphate hydrolases"/>
    <property type="match status" value="1"/>
</dbReference>
<dbReference type="CDD" id="cd01672">
    <property type="entry name" value="TMPK"/>
    <property type="match status" value="1"/>
</dbReference>
<comment type="catalytic activity">
    <reaction evidence="10 11">
        <text>dTMP + ATP = dTDP + ADP</text>
        <dbReference type="Rhea" id="RHEA:13517"/>
        <dbReference type="ChEBI" id="CHEBI:30616"/>
        <dbReference type="ChEBI" id="CHEBI:58369"/>
        <dbReference type="ChEBI" id="CHEBI:63528"/>
        <dbReference type="ChEBI" id="CHEBI:456216"/>
        <dbReference type="EC" id="2.7.4.9"/>
    </reaction>
</comment>
<evidence type="ECO:0000256" key="11">
    <source>
        <dbReference type="HAMAP-Rule" id="MF_00165"/>
    </source>
</evidence>
<gene>
    <name evidence="11" type="primary">tmk</name>
    <name evidence="13" type="ORF">ARC78_07750</name>
</gene>
<dbReference type="Proteomes" id="UP000050836">
    <property type="component" value="Unassembled WGS sequence"/>
</dbReference>
<dbReference type="EC" id="2.7.4.9" evidence="2 11"/>
<keyword evidence="4 11" id="KW-0808">Transferase</keyword>
<evidence type="ECO:0000256" key="1">
    <source>
        <dbReference type="ARBA" id="ARBA00009776"/>
    </source>
</evidence>
<dbReference type="GO" id="GO:0004798">
    <property type="term" value="F:dTMP kinase activity"/>
    <property type="evidence" value="ECO:0007669"/>
    <property type="project" value="UniProtKB-UniRule"/>
</dbReference>
<sequence>MNKEKITGGLLIAIEGIDGAGKSTLARKLAGVLESAGAEVVLSKEPTNGPWGTRLRETAATGRLRPEEEVEYLLLDRQQHVEEIIRPALDRGQIVILDRYFPSMVAYQGAAGLPVEQMLHSNDFAPRPDLLLLLDLTPAQGLQRIRARGDVPNHFETAQNLERCREIFNQLELPGKTVIDASRGEAEVLGDAHAATVAALTRRIAEDGGLTPENVQKLERLTAAVAS</sequence>
<evidence type="ECO:0000256" key="7">
    <source>
        <dbReference type="ARBA" id="ARBA00022777"/>
    </source>
</evidence>
<dbReference type="GO" id="GO:0005524">
    <property type="term" value="F:ATP binding"/>
    <property type="evidence" value="ECO:0007669"/>
    <property type="project" value="UniProtKB-UniRule"/>
</dbReference>
<comment type="caution">
    <text evidence="13">The sequence shown here is derived from an EMBL/GenBank/DDBJ whole genome shotgun (WGS) entry which is preliminary data.</text>
</comment>
<dbReference type="GO" id="GO:0005829">
    <property type="term" value="C:cytosol"/>
    <property type="evidence" value="ECO:0007669"/>
    <property type="project" value="TreeGrafter"/>
</dbReference>
<evidence type="ECO:0000256" key="9">
    <source>
        <dbReference type="ARBA" id="ARBA00029962"/>
    </source>
</evidence>
<evidence type="ECO:0000313" key="14">
    <source>
        <dbReference type="Proteomes" id="UP000050836"/>
    </source>
</evidence>
<dbReference type="HAMAP" id="MF_00165">
    <property type="entry name" value="Thymidylate_kinase"/>
    <property type="match status" value="1"/>
</dbReference>
<keyword evidence="5 11" id="KW-0545">Nucleotide biosynthesis</keyword>
<dbReference type="GO" id="GO:0006235">
    <property type="term" value="P:dTTP biosynthetic process"/>
    <property type="evidence" value="ECO:0007669"/>
    <property type="project" value="UniProtKB-UniRule"/>
</dbReference>
<dbReference type="GO" id="GO:0006233">
    <property type="term" value="P:dTDP biosynthetic process"/>
    <property type="evidence" value="ECO:0007669"/>
    <property type="project" value="InterPro"/>
</dbReference>
<keyword evidence="7 11" id="KW-0418">Kinase</keyword>
<proteinExistence type="inferred from homology"/>
<keyword evidence="6 11" id="KW-0547">Nucleotide-binding</keyword>
<comment type="function">
    <text evidence="11">Phosphorylation of dTMP to form dTDP in both de novo and salvage pathways of dTTP synthesis.</text>
</comment>
<keyword evidence="8 11" id="KW-0067">ATP-binding</keyword>
<dbReference type="PANTHER" id="PTHR10344">
    <property type="entry name" value="THYMIDYLATE KINASE"/>
    <property type="match status" value="1"/>
</dbReference>
<evidence type="ECO:0000313" key="13">
    <source>
        <dbReference type="EMBL" id="KRG42872.1"/>
    </source>
</evidence>
<feature type="binding site" evidence="11">
    <location>
        <begin position="16"/>
        <end position="23"/>
    </location>
    <ligand>
        <name>ATP</name>
        <dbReference type="ChEBI" id="CHEBI:30616"/>
    </ligand>
</feature>
<dbReference type="Pfam" id="PF02223">
    <property type="entry name" value="Thymidylate_kin"/>
    <property type="match status" value="1"/>
</dbReference>
<evidence type="ECO:0000256" key="5">
    <source>
        <dbReference type="ARBA" id="ARBA00022727"/>
    </source>
</evidence>
<dbReference type="InterPro" id="IPR039430">
    <property type="entry name" value="Thymidylate_kin-like_dom"/>
</dbReference>
<organism evidence="13 14">
    <name type="scientific">Stenotrophomonas pictorum JCM 9942</name>
    <dbReference type="NCBI Taxonomy" id="1236960"/>
    <lineage>
        <taxon>Bacteria</taxon>
        <taxon>Pseudomonadati</taxon>
        <taxon>Pseudomonadota</taxon>
        <taxon>Gammaproteobacteria</taxon>
        <taxon>Lysobacterales</taxon>
        <taxon>Lysobacteraceae</taxon>
        <taxon>Stenotrophomonas</taxon>
    </lineage>
</organism>